<gene>
    <name evidence="3" type="ORF">AB5J49_15000</name>
</gene>
<keyword evidence="1" id="KW-0812">Transmembrane</keyword>
<organism evidence="3">
    <name type="scientific">Streptomyces sp. R28</name>
    <dbReference type="NCBI Taxonomy" id="3238628"/>
    <lineage>
        <taxon>Bacteria</taxon>
        <taxon>Bacillati</taxon>
        <taxon>Actinomycetota</taxon>
        <taxon>Actinomycetes</taxon>
        <taxon>Kitasatosporales</taxon>
        <taxon>Streptomycetaceae</taxon>
        <taxon>Streptomyces</taxon>
    </lineage>
</organism>
<dbReference type="InterPro" id="IPR007391">
    <property type="entry name" value="Vancomycin_resist_VanW"/>
</dbReference>
<keyword evidence="1" id="KW-0472">Membrane</keyword>
<accession>A0AB39PVX1</accession>
<proteinExistence type="predicted"/>
<sequence>MRLRAPSVLRNPAAPRIASLPPLALAGGALTVGIGGLYVAGLLLAGGDIDAGTTVRGVDIGGLSRAEAVRKLEDRLGPAGSRELTVTVGDRKGTVDPRQVGITFDYDKTVDHAARTHDANPLTVIGGLFSSGGTVEPVVSVDEDKAHAALGRLAKSLDQKVRDGAVTFDDGEVRQVAPHDGYALDTDAAVDPLRTAFLTGKADSVTALPARETKPEVTAAEVRRAVREFAQPAMSAPVRLAAAGERFTIDPAVLGEYLTMRPDDAGKLTPKLDAKGLRAAPAVAEPLSDLPAEPRNATLDLDGDEVVAADDARPGVQVTDEALGKAVLPLLTKSGITARTGEVAARVTQPQVTSENAARLGLTEKMSSFTVHFEPAPYRTKNIGRAAELINGSVVMPNNTWSFNRTVGERTEANGFTEGIMILNDEFTKAPGGGVSAVATTMFNAMFFAGVKPVEYGAHSFYIERYPEGREATVAWGSLDLRFRNDSGNAIAIQAEATDTSVTITFLGTRKYDEIESVTGPRENVKQPEKKVSTDEKCVPQTPLEGFDVKVERVFYTDGREVKREPFRTHYTPRDEIVCE</sequence>
<feature type="transmembrane region" description="Helical" evidence="1">
    <location>
        <begin position="20"/>
        <end position="45"/>
    </location>
</feature>
<dbReference type="Pfam" id="PF04294">
    <property type="entry name" value="VanW"/>
    <property type="match status" value="1"/>
</dbReference>
<evidence type="ECO:0000256" key="1">
    <source>
        <dbReference type="SAM" id="Phobius"/>
    </source>
</evidence>
<feature type="domain" description="YoaR-like putative peptidoglycan binding" evidence="2">
    <location>
        <begin position="94"/>
        <end position="200"/>
    </location>
</feature>
<dbReference type="PANTHER" id="PTHR35788">
    <property type="entry name" value="EXPORTED PROTEIN-RELATED"/>
    <property type="match status" value="1"/>
</dbReference>
<protein>
    <submittedName>
        <fullName evidence="3">VanW family protein</fullName>
    </submittedName>
</protein>
<dbReference type="Pfam" id="PF12229">
    <property type="entry name" value="PG_binding_4"/>
    <property type="match status" value="1"/>
</dbReference>
<evidence type="ECO:0000259" key="2">
    <source>
        <dbReference type="Pfam" id="PF12229"/>
    </source>
</evidence>
<reference evidence="3" key="1">
    <citation type="submission" date="2024-07" db="EMBL/GenBank/DDBJ databases">
        <authorList>
            <person name="Yu S.T."/>
        </authorList>
    </citation>
    <scope>NUCLEOTIDE SEQUENCE</scope>
    <source>
        <strain evidence="3">R28</strain>
    </source>
</reference>
<dbReference type="RefSeq" id="WP_369169137.1">
    <property type="nucleotide sequence ID" value="NZ_CP163439.1"/>
</dbReference>
<dbReference type="AlphaFoldDB" id="A0AB39PVX1"/>
<dbReference type="PANTHER" id="PTHR35788:SF1">
    <property type="entry name" value="EXPORTED PROTEIN"/>
    <property type="match status" value="1"/>
</dbReference>
<evidence type="ECO:0000313" key="3">
    <source>
        <dbReference type="EMBL" id="XDQ34544.1"/>
    </source>
</evidence>
<dbReference type="InterPro" id="IPR052913">
    <property type="entry name" value="Glycopeptide_resist_protein"/>
</dbReference>
<name>A0AB39PVX1_9ACTN</name>
<dbReference type="InterPro" id="IPR022029">
    <property type="entry name" value="YoaR-like_PG-bd"/>
</dbReference>
<keyword evidence="1" id="KW-1133">Transmembrane helix</keyword>
<dbReference type="EMBL" id="CP163439">
    <property type="protein sequence ID" value="XDQ34544.1"/>
    <property type="molecule type" value="Genomic_DNA"/>
</dbReference>